<evidence type="ECO:0000256" key="3">
    <source>
        <dbReference type="SAM" id="MobiDB-lite"/>
    </source>
</evidence>
<feature type="region of interest" description="Disordered" evidence="3">
    <location>
        <begin position="37"/>
        <end position="62"/>
    </location>
</feature>
<feature type="domain" description="Alpha/beta hydrolase fold-3" evidence="4">
    <location>
        <begin position="84"/>
        <end position="293"/>
    </location>
</feature>
<dbReference type="InterPro" id="IPR002168">
    <property type="entry name" value="Lipase_GDXG_HIS_AS"/>
</dbReference>
<dbReference type="InterPro" id="IPR050300">
    <property type="entry name" value="GDXG_lipolytic_enzyme"/>
</dbReference>
<dbReference type="OrthoDB" id="408631at2759"/>
<keyword evidence="2" id="KW-0378">Hydrolase</keyword>
<dbReference type="Pfam" id="PF07859">
    <property type="entry name" value="Abhydrolase_3"/>
    <property type="match status" value="1"/>
</dbReference>
<dbReference type="AlphaFoldDB" id="A0A077WK17"/>
<dbReference type="PANTHER" id="PTHR48081">
    <property type="entry name" value="AB HYDROLASE SUPERFAMILY PROTEIN C4A8.06C"/>
    <property type="match status" value="1"/>
</dbReference>
<comment type="similarity">
    <text evidence="1">Belongs to the 'GDXG' lipolytic enzyme family.</text>
</comment>
<dbReference type="SMR" id="A0A077WK17"/>
<dbReference type="GO" id="GO:0016787">
    <property type="term" value="F:hydrolase activity"/>
    <property type="evidence" value="ECO:0007669"/>
    <property type="project" value="UniProtKB-KW"/>
</dbReference>
<dbReference type="InterPro" id="IPR029058">
    <property type="entry name" value="AB_hydrolase_fold"/>
</dbReference>
<reference evidence="5" key="1">
    <citation type="journal article" date="2014" name="Genome Announc.">
        <title>De novo whole-genome sequence and genome annotation of Lichtheimia ramosa.</title>
        <authorList>
            <person name="Linde J."/>
            <person name="Schwartze V."/>
            <person name="Binder U."/>
            <person name="Lass-Florl C."/>
            <person name="Voigt K."/>
            <person name="Horn F."/>
        </authorList>
    </citation>
    <scope>NUCLEOTIDE SEQUENCE</scope>
    <source>
        <strain evidence="5">JMRC FSU:6197</strain>
    </source>
</reference>
<evidence type="ECO:0000256" key="2">
    <source>
        <dbReference type="ARBA" id="ARBA00022801"/>
    </source>
</evidence>
<dbReference type="PROSITE" id="PS01173">
    <property type="entry name" value="LIPASE_GDXG_HIS"/>
    <property type="match status" value="1"/>
</dbReference>
<sequence>MTIKLEVELEAQCQQMLLHAPSSDLSTLTPDEILKKKAQDSRNNTGLDVLEEEKQIPSPNGDGQTIRLVITRPVRSENETLPVIIYLHGGGWLFGDAQTHKRVRTELTVRAHAVVVFVEYSRSPAARYPIALEECFAALKWTIEHGSSIKVNASKLAVVGDSAGGNLTAAVSLLAKRQGLGNAIKYAVLYYPAVDANFDRPSYHQFREHYDLTANEMKFFWGHYLPDASQRQDPLASPIHASLEELSGLPPTMVITAEADVLRDEAEIYAKRLMTAHVPVVAVRYQGTIHGFATFDTLTPSGDAVLNHTAAQLKMAWS</sequence>
<dbReference type="PANTHER" id="PTHR48081:SF8">
    <property type="entry name" value="ALPHA_BETA HYDROLASE FOLD-3 DOMAIN-CONTAINING PROTEIN-RELATED"/>
    <property type="match status" value="1"/>
</dbReference>
<dbReference type="ESTHER" id="9fung-a0a077wk17">
    <property type="family name" value="Hormone-sensitive_lipase_like"/>
</dbReference>
<dbReference type="SUPFAM" id="SSF53474">
    <property type="entry name" value="alpha/beta-Hydrolases"/>
    <property type="match status" value="1"/>
</dbReference>
<organism evidence="5">
    <name type="scientific">Lichtheimia ramosa</name>
    <dbReference type="NCBI Taxonomy" id="688394"/>
    <lineage>
        <taxon>Eukaryota</taxon>
        <taxon>Fungi</taxon>
        <taxon>Fungi incertae sedis</taxon>
        <taxon>Mucoromycota</taxon>
        <taxon>Mucoromycotina</taxon>
        <taxon>Mucoromycetes</taxon>
        <taxon>Mucorales</taxon>
        <taxon>Lichtheimiaceae</taxon>
        <taxon>Lichtheimia</taxon>
    </lineage>
</organism>
<protein>
    <recommendedName>
        <fullName evidence="4">Alpha/beta hydrolase fold-3 domain-containing protein</fullName>
    </recommendedName>
</protein>
<dbReference type="EMBL" id="LK023324">
    <property type="protein sequence ID" value="CDS07735.1"/>
    <property type="molecule type" value="Genomic_DNA"/>
</dbReference>
<evidence type="ECO:0000256" key="1">
    <source>
        <dbReference type="ARBA" id="ARBA00010515"/>
    </source>
</evidence>
<dbReference type="InterPro" id="IPR013094">
    <property type="entry name" value="AB_hydrolase_3"/>
</dbReference>
<proteinExistence type="inferred from homology"/>
<accession>A0A077WK17</accession>
<evidence type="ECO:0000259" key="4">
    <source>
        <dbReference type="Pfam" id="PF07859"/>
    </source>
</evidence>
<name>A0A077WK17_9FUNG</name>
<dbReference type="Gene3D" id="3.40.50.1820">
    <property type="entry name" value="alpha/beta hydrolase"/>
    <property type="match status" value="1"/>
</dbReference>
<gene>
    <name evidence="5" type="ORF">LRAMOSA01684</name>
</gene>
<evidence type="ECO:0000313" key="5">
    <source>
        <dbReference type="EMBL" id="CDS07735.1"/>
    </source>
</evidence>